<accession>A0A1G4JT40</accession>
<evidence type="ECO:0000313" key="3">
    <source>
        <dbReference type="EMBL" id="SCU94069.1"/>
    </source>
</evidence>
<evidence type="ECO:0000256" key="1">
    <source>
        <dbReference type="SAM" id="Phobius"/>
    </source>
</evidence>
<dbReference type="AlphaFoldDB" id="A0A1G4JT40"/>
<protein>
    <submittedName>
        <fullName evidence="3">LAME_0F05974g1_1</fullName>
    </submittedName>
</protein>
<dbReference type="PANTHER" id="PTHR42109">
    <property type="entry name" value="UNPLACED GENOMIC SCAFFOLD UM_SCAF_CONTIG_1.265, WHOLE GENOME SHOTGUN SEQUENCE"/>
    <property type="match status" value="1"/>
</dbReference>
<gene>
    <name evidence="3" type="ORF">LAME_0F05974G</name>
</gene>
<feature type="transmembrane region" description="Helical" evidence="1">
    <location>
        <begin position="119"/>
        <end position="138"/>
    </location>
</feature>
<evidence type="ECO:0000259" key="2">
    <source>
        <dbReference type="Pfam" id="PF24800"/>
    </source>
</evidence>
<dbReference type="InterPro" id="IPR056119">
    <property type="entry name" value="DUF7702"/>
</dbReference>
<organism evidence="3 4">
    <name type="scientific">Lachancea meyersii CBS 8951</name>
    <dbReference type="NCBI Taxonomy" id="1266667"/>
    <lineage>
        <taxon>Eukaryota</taxon>
        <taxon>Fungi</taxon>
        <taxon>Dikarya</taxon>
        <taxon>Ascomycota</taxon>
        <taxon>Saccharomycotina</taxon>
        <taxon>Saccharomycetes</taxon>
        <taxon>Saccharomycetales</taxon>
        <taxon>Saccharomycetaceae</taxon>
        <taxon>Lachancea</taxon>
    </lineage>
</organism>
<dbReference type="Pfam" id="PF24800">
    <property type="entry name" value="DUF7702"/>
    <property type="match status" value="1"/>
</dbReference>
<feature type="transmembrane region" description="Helical" evidence="1">
    <location>
        <begin position="14"/>
        <end position="34"/>
    </location>
</feature>
<feature type="transmembrane region" description="Helical" evidence="1">
    <location>
        <begin position="184"/>
        <end position="213"/>
    </location>
</feature>
<feature type="transmembrane region" description="Helical" evidence="1">
    <location>
        <begin position="46"/>
        <end position="64"/>
    </location>
</feature>
<reference evidence="4" key="1">
    <citation type="submission" date="2016-03" db="EMBL/GenBank/DDBJ databases">
        <authorList>
            <person name="Devillers Hugo."/>
        </authorList>
    </citation>
    <scope>NUCLEOTIDE SEQUENCE [LARGE SCALE GENOMIC DNA]</scope>
</reference>
<feature type="domain" description="DUF7702" evidence="2">
    <location>
        <begin position="11"/>
        <end position="252"/>
    </location>
</feature>
<dbReference type="PANTHER" id="PTHR42109:SF2">
    <property type="entry name" value="INTEGRAL MEMBRANE PROTEIN"/>
    <property type="match status" value="1"/>
</dbReference>
<feature type="transmembrane region" description="Helical" evidence="1">
    <location>
        <begin position="84"/>
        <end position="107"/>
    </location>
</feature>
<feature type="transmembrane region" description="Helical" evidence="1">
    <location>
        <begin position="150"/>
        <end position="172"/>
    </location>
</feature>
<dbReference type="Proteomes" id="UP000191144">
    <property type="component" value="Chromosome F"/>
</dbReference>
<sequence>MTSEITFWDDKRHIVFVLELIFYSGLLLTAVAALSRRRHMGKSLTLGAIAVLKISGVGISVHAATQTVDAVNSQDASKLPSTGIVTAGAILVSLASAPLIMLTRAFCPPDDLPDQLQRGARTIMLLPAILSIVGYNLWANQDPSTDTGIAMAKASSILYLAVYLLFVIFGLYRYSQLHGRATRVLTTGTCTVLLAMPFLIVRFVFIIISSFALDSDMTAYHKFSFFNGDWRASLSMFVVMEFMVELIYSVGLHLLITREWQHDRLTDAESFKREEI</sequence>
<keyword evidence="1" id="KW-1133">Transmembrane helix</keyword>
<name>A0A1G4JT40_9SACH</name>
<feature type="transmembrane region" description="Helical" evidence="1">
    <location>
        <begin position="233"/>
        <end position="256"/>
    </location>
</feature>
<proteinExistence type="predicted"/>
<keyword evidence="4" id="KW-1185">Reference proteome</keyword>
<keyword evidence="1" id="KW-0812">Transmembrane</keyword>
<dbReference type="OrthoDB" id="4036084at2759"/>
<keyword evidence="1" id="KW-0472">Membrane</keyword>
<dbReference type="EMBL" id="LT598477">
    <property type="protein sequence ID" value="SCU94069.1"/>
    <property type="molecule type" value="Genomic_DNA"/>
</dbReference>
<evidence type="ECO:0000313" key="4">
    <source>
        <dbReference type="Proteomes" id="UP000191144"/>
    </source>
</evidence>